<dbReference type="Proteomes" id="UP000006201">
    <property type="component" value="Unassembled WGS sequence"/>
</dbReference>
<name>A4CB45_9GAMM</name>
<keyword evidence="5" id="KW-0560">Oxidoreductase</keyword>
<dbReference type="eggNOG" id="COG0376">
    <property type="taxonomic scope" value="Bacteria"/>
</dbReference>
<dbReference type="GO" id="GO:0005829">
    <property type="term" value="C:cytosol"/>
    <property type="evidence" value="ECO:0007669"/>
    <property type="project" value="TreeGrafter"/>
</dbReference>
<dbReference type="Gene3D" id="1.10.520.10">
    <property type="match status" value="1"/>
</dbReference>
<dbReference type="SUPFAM" id="SSF48113">
    <property type="entry name" value="Heme-dependent peroxidases"/>
    <property type="match status" value="1"/>
</dbReference>
<evidence type="ECO:0000256" key="1">
    <source>
        <dbReference type="ARBA" id="ARBA00001970"/>
    </source>
</evidence>
<comment type="cofactor">
    <cofactor evidence="1">
        <name>heme b</name>
        <dbReference type="ChEBI" id="CHEBI:60344"/>
    </cofactor>
</comment>
<evidence type="ECO:0000313" key="7">
    <source>
        <dbReference type="EMBL" id="EAR28603.1"/>
    </source>
</evidence>
<proteinExistence type="predicted"/>
<dbReference type="GO" id="GO:0046872">
    <property type="term" value="F:metal ion binding"/>
    <property type="evidence" value="ECO:0007669"/>
    <property type="project" value="UniProtKB-KW"/>
</dbReference>
<dbReference type="EMBL" id="AAOH01000004">
    <property type="protein sequence ID" value="EAR28603.1"/>
    <property type="molecule type" value="Genomic_DNA"/>
</dbReference>
<evidence type="ECO:0000256" key="2">
    <source>
        <dbReference type="ARBA" id="ARBA00022559"/>
    </source>
</evidence>
<organism evidence="7 8">
    <name type="scientific">Pseudoalteromonas tunicata D2</name>
    <dbReference type="NCBI Taxonomy" id="87626"/>
    <lineage>
        <taxon>Bacteria</taxon>
        <taxon>Pseudomonadati</taxon>
        <taxon>Pseudomonadota</taxon>
        <taxon>Gammaproteobacteria</taxon>
        <taxon>Alteromonadales</taxon>
        <taxon>Pseudoalteromonadaceae</taxon>
        <taxon>Pseudoalteromonas</taxon>
    </lineage>
</organism>
<dbReference type="PANTHER" id="PTHR30555:SF0">
    <property type="entry name" value="CATALASE-PEROXIDASE"/>
    <property type="match status" value="1"/>
</dbReference>
<evidence type="ECO:0000313" key="8">
    <source>
        <dbReference type="Proteomes" id="UP000006201"/>
    </source>
</evidence>
<keyword evidence="2 7" id="KW-0575">Peroxidase</keyword>
<dbReference type="PANTHER" id="PTHR30555">
    <property type="entry name" value="HYDROPEROXIDASE I, BIFUNCTIONAL CATALASE-PEROXIDASE"/>
    <property type="match status" value="1"/>
</dbReference>
<sequence>MFGSNSELRAVAEVYAADDANKQFTDDFIATWIKVMNLDRFNL</sequence>
<comment type="caution">
    <text evidence="7">The sequence shown here is derived from an EMBL/GenBank/DDBJ whole genome shotgun (WGS) entry which is preliminary data.</text>
</comment>
<evidence type="ECO:0000256" key="4">
    <source>
        <dbReference type="ARBA" id="ARBA00022723"/>
    </source>
</evidence>
<evidence type="ECO:0000256" key="3">
    <source>
        <dbReference type="ARBA" id="ARBA00022617"/>
    </source>
</evidence>
<dbReference type="AlphaFoldDB" id="A4CB45"/>
<dbReference type="InterPro" id="IPR000763">
    <property type="entry name" value="Catalase_peroxidase"/>
</dbReference>
<reference evidence="7 8" key="1">
    <citation type="submission" date="2006-02" db="EMBL/GenBank/DDBJ databases">
        <authorList>
            <person name="Moran M.A."/>
            <person name="Kjelleberg S."/>
            <person name="Egan S."/>
            <person name="Saunders N."/>
            <person name="Thomas T."/>
            <person name="Ferriera S."/>
            <person name="Johnson J."/>
            <person name="Kravitz S."/>
            <person name="Halpern A."/>
            <person name="Remington K."/>
            <person name="Beeson K."/>
            <person name="Tran B."/>
            <person name="Rogers Y.-H."/>
            <person name="Friedman R."/>
            <person name="Venter J.C."/>
        </authorList>
    </citation>
    <scope>NUCLEOTIDE SEQUENCE [LARGE SCALE GENOMIC DNA]</scope>
    <source>
        <strain evidence="7 8">D2</strain>
    </source>
</reference>
<dbReference type="GO" id="GO:0004096">
    <property type="term" value="F:catalase activity"/>
    <property type="evidence" value="ECO:0007669"/>
    <property type="project" value="InterPro"/>
</dbReference>
<keyword evidence="8" id="KW-1185">Reference proteome</keyword>
<evidence type="ECO:0000256" key="5">
    <source>
        <dbReference type="ARBA" id="ARBA00023002"/>
    </source>
</evidence>
<keyword evidence="6" id="KW-0408">Iron</keyword>
<dbReference type="InterPro" id="IPR010255">
    <property type="entry name" value="Haem_peroxidase_sf"/>
</dbReference>
<dbReference type="HOGENOM" id="CLU_216866_0_0_6"/>
<dbReference type="GO" id="GO:0070301">
    <property type="term" value="P:cellular response to hydrogen peroxide"/>
    <property type="evidence" value="ECO:0007669"/>
    <property type="project" value="TreeGrafter"/>
</dbReference>
<evidence type="ECO:0000256" key="6">
    <source>
        <dbReference type="ARBA" id="ARBA00023004"/>
    </source>
</evidence>
<dbReference type="STRING" id="87626.PTD2_22347"/>
<protein>
    <submittedName>
        <fullName evidence="7">Catalase/peroxidase</fullName>
    </submittedName>
</protein>
<keyword evidence="3" id="KW-0349">Heme</keyword>
<keyword evidence="4" id="KW-0479">Metal-binding</keyword>
<dbReference type="GO" id="GO:0042744">
    <property type="term" value="P:hydrogen peroxide catabolic process"/>
    <property type="evidence" value="ECO:0007669"/>
    <property type="project" value="TreeGrafter"/>
</dbReference>
<dbReference type="GO" id="GO:0020037">
    <property type="term" value="F:heme binding"/>
    <property type="evidence" value="ECO:0007669"/>
    <property type="project" value="InterPro"/>
</dbReference>
<accession>A4CB45</accession>
<gene>
    <name evidence="7" type="ORF">PTD2_22347</name>
</gene>